<comment type="caution">
    <text evidence="2">The sequence shown here is derived from an EMBL/GenBank/DDBJ whole genome shotgun (WGS) entry which is preliminary data.</text>
</comment>
<evidence type="ECO:0000259" key="1">
    <source>
        <dbReference type="Pfam" id="PF07859"/>
    </source>
</evidence>
<proteinExistence type="predicted"/>
<reference evidence="2 3" key="1">
    <citation type="submission" date="2019-02" db="EMBL/GenBank/DDBJ databases">
        <title>Deep-cultivation of Planctomycetes and their phenomic and genomic characterization uncovers novel biology.</title>
        <authorList>
            <person name="Wiegand S."/>
            <person name="Jogler M."/>
            <person name="Boedeker C."/>
            <person name="Pinto D."/>
            <person name="Vollmers J."/>
            <person name="Rivas-Marin E."/>
            <person name="Kohn T."/>
            <person name="Peeters S.H."/>
            <person name="Heuer A."/>
            <person name="Rast P."/>
            <person name="Oberbeckmann S."/>
            <person name="Bunk B."/>
            <person name="Jeske O."/>
            <person name="Meyerdierks A."/>
            <person name="Storesund J.E."/>
            <person name="Kallscheuer N."/>
            <person name="Luecker S."/>
            <person name="Lage O.M."/>
            <person name="Pohl T."/>
            <person name="Merkel B.J."/>
            <person name="Hornburger P."/>
            <person name="Mueller R.-W."/>
            <person name="Bruemmer F."/>
            <person name="Labrenz M."/>
            <person name="Spormann A.M."/>
            <person name="Op Den Camp H."/>
            <person name="Overmann J."/>
            <person name="Amann R."/>
            <person name="Jetten M.S.M."/>
            <person name="Mascher T."/>
            <person name="Medema M.H."/>
            <person name="Devos D.P."/>
            <person name="Kaster A.-K."/>
            <person name="Ovreas L."/>
            <person name="Rohde M."/>
            <person name="Galperin M.Y."/>
            <person name="Jogler C."/>
        </authorList>
    </citation>
    <scope>NUCLEOTIDE SEQUENCE [LARGE SCALE GENOMIC DNA]</scope>
    <source>
        <strain evidence="2 3">Pla108</strain>
    </source>
</reference>
<dbReference type="EMBL" id="SJPR01000001">
    <property type="protein sequence ID" value="TWT99544.1"/>
    <property type="molecule type" value="Genomic_DNA"/>
</dbReference>
<keyword evidence="3" id="KW-1185">Reference proteome</keyword>
<dbReference type="AlphaFoldDB" id="A0A5C6AHS1"/>
<feature type="domain" description="Alpha/beta hydrolase fold-3" evidence="1">
    <location>
        <begin position="81"/>
        <end position="197"/>
    </location>
</feature>
<evidence type="ECO:0000313" key="2">
    <source>
        <dbReference type="EMBL" id="TWT99544.1"/>
    </source>
</evidence>
<gene>
    <name evidence="2" type="ORF">Pla108_04870</name>
</gene>
<dbReference type="Proteomes" id="UP000317421">
    <property type="component" value="Unassembled WGS sequence"/>
</dbReference>
<protein>
    <submittedName>
        <fullName evidence="2">Alpha/beta hydrolase family protein</fullName>
    </submittedName>
</protein>
<dbReference type="Pfam" id="PF07859">
    <property type="entry name" value="Abhydrolase_3"/>
    <property type="match status" value="1"/>
</dbReference>
<name>A0A5C6AHS1_9BACT</name>
<sequence>MKGLLLTGLRWTAVGYLSIVLLMSFLERWLVYPAPPPAAGEWSPEGGDFEEAWIDVPPLKGAAATRVHGWFFPHEEASHALLYCHGNGVDVSSLPSLARLLRDQLDAAVLVFDYRGYGKSEGKPFEAGVIADGMAAQRWLAERTGRTPAQTLVVGRSIGGGVATAIVAEQGAAALVVQSGFTTLPAAAAIHYPWLPVRLVMQNRYDSLGRIARYDGPVLISHGTADEVVPFEQGQRLFETAPGFKRFIELPDLSHRQPQPPSYYDDLRAFLADLPAR</sequence>
<evidence type="ECO:0000313" key="3">
    <source>
        <dbReference type="Proteomes" id="UP000317421"/>
    </source>
</evidence>
<dbReference type="InterPro" id="IPR029058">
    <property type="entry name" value="AB_hydrolase_fold"/>
</dbReference>
<organism evidence="2 3">
    <name type="scientific">Botrimarina colliarenosi</name>
    <dbReference type="NCBI Taxonomy" id="2528001"/>
    <lineage>
        <taxon>Bacteria</taxon>
        <taxon>Pseudomonadati</taxon>
        <taxon>Planctomycetota</taxon>
        <taxon>Planctomycetia</taxon>
        <taxon>Pirellulales</taxon>
        <taxon>Lacipirellulaceae</taxon>
        <taxon>Botrimarina</taxon>
    </lineage>
</organism>
<accession>A0A5C6AHS1</accession>
<dbReference type="OrthoDB" id="9777090at2"/>
<dbReference type="GO" id="GO:0016787">
    <property type="term" value="F:hydrolase activity"/>
    <property type="evidence" value="ECO:0007669"/>
    <property type="project" value="UniProtKB-KW"/>
</dbReference>
<dbReference type="Gene3D" id="3.40.50.1820">
    <property type="entry name" value="alpha/beta hydrolase"/>
    <property type="match status" value="1"/>
</dbReference>
<dbReference type="RefSeq" id="WP_146442433.1">
    <property type="nucleotide sequence ID" value="NZ_SJPR01000001.1"/>
</dbReference>
<dbReference type="SUPFAM" id="SSF53474">
    <property type="entry name" value="alpha/beta-Hydrolases"/>
    <property type="match status" value="1"/>
</dbReference>
<dbReference type="PANTHER" id="PTHR12277">
    <property type="entry name" value="ALPHA/BETA HYDROLASE DOMAIN-CONTAINING PROTEIN"/>
    <property type="match status" value="1"/>
</dbReference>
<dbReference type="InterPro" id="IPR013094">
    <property type="entry name" value="AB_hydrolase_3"/>
</dbReference>
<keyword evidence="2" id="KW-0378">Hydrolase</keyword>